<reference evidence="3" key="1">
    <citation type="submission" date="2024-04" db="EMBL/GenBank/DDBJ databases">
        <title>Salinicola lusitanus LLJ914,a marine bacterium isolated from the Okinawa Trough.</title>
        <authorList>
            <person name="Li J."/>
        </authorList>
    </citation>
    <scope>NUCLEOTIDE SEQUENCE [LARGE SCALE GENOMIC DNA]</scope>
</reference>
<organism evidence="2 3">
    <name type="scientific">Mugilogobius chulae</name>
    <name type="common">yellowstripe goby</name>
    <dbReference type="NCBI Taxonomy" id="88201"/>
    <lineage>
        <taxon>Eukaryota</taxon>
        <taxon>Metazoa</taxon>
        <taxon>Chordata</taxon>
        <taxon>Craniata</taxon>
        <taxon>Vertebrata</taxon>
        <taxon>Euteleostomi</taxon>
        <taxon>Actinopterygii</taxon>
        <taxon>Neopterygii</taxon>
        <taxon>Teleostei</taxon>
        <taxon>Neoteleostei</taxon>
        <taxon>Acanthomorphata</taxon>
        <taxon>Gobiaria</taxon>
        <taxon>Gobiiformes</taxon>
        <taxon>Gobioidei</taxon>
        <taxon>Gobiidae</taxon>
        <taxon>Gobionellinae</taxon>
        <taxon>Mugilogobius</taxon>
    </lineage>
</organism>
<evidence type="ECO:0000313" key="2">
    <source>
        <dbReference type="EMBL" id="KAK7886408.1"/>
    </source>
</evidence>
<name>A0AAW0N6D7_9GOBI</name>
<proteinExistence type="predicted"/>
<dbReference type="Gene3D" id="3.30.70.1820">
    <property type="entry name" value="L1 transposable element, RRM domain"/>
    <property type="match status" value="1"/>
</dbReference>
<dbReference type="Gene3D" id="3.30.250.20">
    <property type="entry name" value="L1 transposable element, C-terminal domain"/>
    <property type="match status" value="1"/>
</dbReference>
<dbReference type="PANTHER" id="PTHR11505">
    <property type="entry name" value="L1 TRANSPOSABLE ELEMENT-RELATED"/>
    <property type="match status" value="1"/>
</dbReference>
<evidence type="ECO:0000256" key="1">
    <source>
        <dbReference type="SAM" id="Coils"/>
    </source>
</evidence>
<dbReference type="InterPro" id="IPR004244">
    <property type="entry name" value="Transposase_22"/>
</dbReference>
<dbReference type="EMBL" id="JBBPFD010000019">
    <property type="protein sequence ID" value="KAK7886408.1"/>
    <property type="molecule type" value="Genomic_DNA"/>
</dbReference>
<keyword evidence="3" id="KW-1185">Reference proteome</keyword>
<gene>
    <name evidence="2" type="ORF">WMY93_026029</name>
</gene>
<accession>A0AAW0N6D7</accession>
<dbReference type="InterPro" id="IPR042566">
    <property type="entry name" value="L1_C"/>
</dbReference>
<comment type="caution">
    <text evidence="2">The sequence shown here is derived from an EMBL/GenBank/DDBJ whole genome shotgun (WGS) entry which is preliminary data.</text>
</comment>
<sequence length="227" mass="26150">MDQTVTNKTLIDTLQQFKNEMLSHFDSKLDKIHDSVQLMQESFKSLKAEVGELEDRVSSNQDELSSLEARVKTLEKQNSYLADRVEDAENRSRASNIRLIRVPEGSEGRDMIGFVGQFLNQLFGHDKFTSPPVIERAHRSPGTPNPNPKMELMYKGTRVHIYPDFSAGLMEKRRLFNPIKKQLRDKNIEYALLYPATLRVHVDGKRFLFRAPEEAEAFIRDVAKKTP</sequence>
<protein>
    <recommendedName>
        <fullName evidence="4">L1 transposable element RRM domain-containing protein</fullName>
    </recommendedName>
</protein>
<evidence type="ECO:0000313" key="3">
    <source>
        <dbReference type="Proteomes" id="UP001460270"/>
    </source>
</evidence>
<evidence type="ECO:0008006" key="4">
    <source>
        <dbReference type="Google" id="ProtNLM"/>
    </source>
</evidence>
<keyword evidence="1" id="KW-0175">Coiled coil</keyword>
<dbReference type="SUPFAM" id="SSF90257">
    <property type="entry name" value="Myosin rod fragments"/>
    <property type="match status" value="1"/>
</dbReference>
<dbReference type="Proteomes" id="UP001460270">
    <property type="component" value="Unassembled WGS sequence"/>
</dbReference>
<dbReference type="Gene3D" id="1.20.5.340">
    <property type="match status" value="1"/>
</dbReference>
<feature type="coiled-coil region" evidence="1">
    <location>
        <begin position="36"/>
        <end position="91"/>
    </location>
</feature>
<dbReference type="AlphaFoldDB" id="A0AAW0N6D7"/>